<dbReference type="PROSITE" id="PS51419">
    <property type="entry name" value="RAB"/>
    <property type="match status" value="1"/>
</dbReference>
<dbReference type="PROSITE" id="PS51417">
    <property type="entry name" value="ARF"/>
    <property type="match status" value="1"/>
</dbReference>
<keyword evidence="4" id="KW-1185">Reference proteome</keyword>
<dbReference type="eggNOG" id="KOG0092">
    <property type="taxonomic scope" value="Eukaryota"/>
</dbReference>
<dbReference type="GO" id="GO:0006897">
    <property type="term" value="P:endocytosis"/>
    <property type="evidence" value="ECO:0000318"/>
    <property type="project" value="GO_Central"/>
</dbReference>
<name>A2DX20_TRIV3</name>
<dbReference type="VEuPathDB" id="TrichDB:TVAGG3_0185170"/>
<dbReference type="CDD" id="cd00154">
    <property type="entry name" value="Rab"/>
    <property type="match status" value="1"/>
</dbReference>
<feature type="region of interest" description="Disordered" evidence="2">
    <location>
        <begin position="173"/>
        <end position="197"/>
    </location>
</feature>
<gene>
    <name evidence="3" type="ORF">TVAG_019470</name>
</gene>
<dbReference type="GO" id="GO:0005525">
    <property type="term" value="F:GTP binding"/>
    <property type="evidence" value="ECO:0007669"/>
    <property type="project" value="InterPro"/>
</dbReference>
<dbReference type="SMART" id="SM00176">
    <property type="entry name" value="RAN"/>
    <property type="match status" value="1"/>
</dbReference>
<dbReference type="PRINTS" id="PR00449">
    <property type="entry name" value="RASTRNSFRMNG"/>
</dbReference>
<dbReference type="SMART" id="SM00175">
    <property type="entry name" value="RAB"/>
    <property type="match status" value="1"/>
</dbReference>
<dbReference type="GO" id="GO:0006886">
    <property type="term" value="P:intracellular protein transport"/>
    <property type="evidence" value="ECO:0000318"/>
    <property type="project" value="GO_Central"/>
</dbReference>
<dbReference type="Pfam" id="PF00071">
    <property type="entry name" value="Ras"/>
    <property type="match status" value="1"/>
</dbReference>
<dbReference type="RefSeq" id="XP_001327270.1">
    <property type="nucleotide sequence ID" value="XM_001327235.1"/>
</dbReference>
<dbReference type="PANTHER" id="PTHR47978">
    <property type="match status" value="1"/>
</dbReference>
<organism evidence="3 4">
    <name type="scientific">Trichomonas vaginalis (strain ATCC PRA-98 / G3)</name>
    <dbReference type="NCBI Taxonomy" id="412133"/>
    <lineage>
        <taxon>Eukaryota</taxon>
        <taxon>Metamonada</taxon>
        <taxon>Parabasalia</taxon>
        <taxon>Trichomonadida</taxon>
        <taxon>Trichomonadidae</taxon>
        <taxon>Trichomonas</taxon>
    </lineage>
</organism>
<dbReference type="Gene3D" id="3.40.50.300">
    <property type="entry name" value="P-loop containing nucleotide triphosphate hydrolases"/>
    <property type="match status" value="1"/>
</dbReference>
<dbReference type="SMART" id="SM00174">
    <property type="entry name" value="RHO"/>
    <property type="match status" value="1"/>
</dbReference>
<dbReference type="AlphaFoldDB" id="A2DX20"/>
<dbReference type="PROSITE" id="PS51420">
    <property type="entry name" value="RHO"/>
    <property type="match status" value="1"/>
</dbReference>
<reference evidence="3" key="2">
    <citation type="journal article" date="2007" name="Science">
        <title>Draft genome sequence of the sexually transmitted pathogen Trichomonas vaginalis.</title>
        <authorList>
            <person name="Carlton J.M."/>
            <person name="Hirt R.P."/>
            <person name="Silva J.C."/>
            <person name="Delcher A.L."/>
            <person name="Schatz M."/>
            <person name="Zhao Q."/>
            <person name="Wortman J.R."/>
            <person name="Bidwell S.L."/>
            <person name="Alsmark U.C.M."/>
            <person name="Besteiro S."/>
            <person name="Sicheritz-Ponten T."/>
            <person name="Noel C.J."/>
            <person name="Dacks J.B."/>
            <person name="Foster P.G."/>
            <person name="Simillion C."/>
            <person name="Van de Peer Y."/>
            <person name="Miranda-Saavedra D."/>
            <person name="Barton G.J."/>
            <person name="Westrop G.D."/>
            <person name="Mueller S."/>
            <person name="Dessi D."/>
            <person name="Fiori P.L."/>
            <person name="Ren Q."/>
            <person name="Paulsen I."/>
            <person name="Zhang H."/>
            <person name="Bastida-Corcuera F.D."/>
            <person name="Simoes-Barbosa A."/>
            <person name="Brown M.T."/>
            <person name="Hayes R.D."/>
            <person name="Mukherjee M."/>
            <person name="Okumura C.Y."/>
            <person name="Schneider R."/>
            <person name="Smith A.J."/>
            <person name="Vanacova S."/>
            <person name="Villalvazo M."/>
            <person name="Haas B.J."/>
            <person name="Pertea M."/>
            <person name="Feldblyum T.V."/>
            <person name="Utterback T.R."/>
            <person name="Shu C.L."/>
            <person name="Osoegawa K."/>
            <person name="de Jong P.J."/>
            <person name="Hrdy I."/>
            <person name="Horvathova L."/>
            <person name="Zubacova Z."/>
            <person name="Dolezal P."/>
            <person name="Malik S.B."/>
            <person name="Logsdon J.M. Jr."/>
            <person name="Henze K."/>
            <person name="Gupta A."/>
            <person name="Wang C.C."/>
            <person name="Dunne R.L."/>
            <person name="Upcroft J.A."/>
            <person name="Upcroft P."/>
            <person name="White O."/>
            <person name="Salzberg S.L."/>
            <person name="Tang P."/>
            <person name="Chiu C.-H."/>
            <person name="Lee Y.-S."/>
            <person name="Embley T.M."/>
            <person name="Coombs G.H."/>
            <person name="Mottram J.C."/>
            <person name="Tachezy J."/>
            <person name="Fraser-Liggett C.M."/>
            <person name="Johnson P.J."/>
        </authorList>
    </citation>
    <scope>NUCLEOTIDE SEQUENCE [LARGE SCALE GENOMIC DNA]</scope>
    <source>
        <strain evidence="3">G3</strain>
    </source>
</reference>
<reference evidence="3" key="1">
    <citation type="submission" date="2006-10" db="EMBL/GenBank/DDBJ databases">
        <authorList>
            <person name="Amadeo P."/>
            <person name="Zhao Q."/>
            <person name="Wortman J."/>
            <person name="Fraser-Liggett C."/>
            <person name="Carlton J."/>
        </authorList>
    </citation>
    <scope>NUCLEOTIDE SEQUENCE</scope>
    <source>
        <strain evidence="3">G3</strain>
    </source>
</reference>
<dbReference type="GO" id="GO:0003924">
    <property type="term" value="F:GTPase activity"/>
    <property type="evidence" value="ECO:0000318"/>
    <property type="project" value="GO_Central"/>
</dbReference>
<sequence length="197" mass="21714">MCPSSIPVKVVLLGSGAVGKTCIATRYVRGNFLNSTVSTVGASYYTKTFVIGQDQYDFNIWDTAGQELYRSLTPMYYRNAHAALIVFDVTSRSSFEDAETWIKDLLDINEGVFAILIANKIDLDRIIEESEGQKLADKYGLLYVETSACTGVGIDKAFQMIIQQIQNSDKLKSKLHKNSPATQGNEAKPSDKESGCC</sequence>
<evidence type="ECO:0000313" key="3">
    <source>
        <dbReference type="EMBL" id="EAY15047.1"/>
    </source>
</evidence>
<evidence type="ECO:0000256" key="1">
    <source>
        <dbReference type="ARBA" id="ARBA00022741"/>
    </source>
</evidence>
<dbReference type="EMBL" id="DS113261">
    <property type="protein sequence ID" value="EAY15047.1"/>
    <property type="molecule type" value="Genomic_DNA"/>
</dbReference>
<dbReference type="SUPFAM" id="SSF52540">
    <property type="entry name" value="P-loop containing nucleoside triphosphate hydrolases"/>
    <property type="match status" value="1"/>
</dbReference>
<evidence type="ECO:0000313" key="4">
    <source>
        <dbReference type="Proteomes" id="UP000001542"/>
    </source>
</evidence>
<dbReference type="KEGG" id="tva:4773047"/>
<dbReference type="FunFam" id="3.40.50.300:FF:000823">
    <property type="entry name" value="Small GTPase RAB, putative"/>
    <property type="match status" value="1"/>
</dbReference>
<proteinExistence type="predicted"/>
<dbReference type="SMART" id="SM00177">
    <property type="entry name" value="ARF"/>
    <property type="match status" value="1"/>
</dbReference>
<feature type="compositionally biased region" description="Basic and acidic residues" evidence="2">
    <location>
        <begin position="188"/>
        <end position="197"/>
    </location>
</feature>
<dbReference type="NCBIfam" id="TIGR00231">
    <property type="entry name" value="small_GTP"/>
    <property type="match status" value="1"/>
</dbReference>
<accession>A2DX20</accession>
<dbReference type="OMA" id="INGMEIM"/>
<dbReference type="GO" id="GO:0012505">
    <property type="term" value="C:endomembrane system"/>
    <property type="evidence" value="ECO:0000318"/>
    <property type="project" value="GO_Central"/>
</dbReference>
<dbReference type="OrthoDB" id="63533at2759"/>
<dbReference type="SMART" id="SM00173">
    <property type="entry name" value="RAS"/>
    <property type="match status" value="1"/>
</dbReference>
<dbReference type="SMR" id="A2DX20"/>
<keyword evidence="1" id="KW-0547">Nucleotide-binding</keyword>
<dbReference type="Proteomes" id="UP000001542">
    <property type="component" value="Unassembled WGS sequence"/>
</dbReference>
<dbReference type="InterPro" id="IPR027417">
    <property type="entry name" value="P-loop_NTPase"/>
</dbReference>
<dbReference type="InterPro" id="IPR005225">
    <property type="entry name" value="Small_GTP-bd"/>
</dbReference>
<dbReference type="InterPro" id="IPR001806">
    <property type="entry name" value="Small_GTPase"/>
</dbReference>
<protein>
    <submittedName>
        <fullName evidence="3">Small GTP-binding protein, putative</fullName>
    </submittedName>
</protein>
<dbReference type="VEuPathDB" id="TrichDB:TVAG_019470"/>
<evidence type="ECO:0000256" key="2">
    <source>
        <dbReference type="SAM" id="MobiDB-lite"/>
    </source>
</evidence>
<dbReference type="InParanoid" id="A2DX20"/>
<dbReference type="STRING" id="5722.A2DX20"/>
<dbReference type="PROSITE" id="PS51421">
    <property type="entry name" value="RAS"/>
    <property type="match status" value="1"/>
</dbReference>